<dbReference type="Proteomes" id="UP000694001">
    <property type="component" value="Chromosome"/>
</dbReference>
<evidence type="ECO:0000313" key="13">
    <source>
        <dbReference type="EMBL" id="QXM26105.1"/>
    </source>
</evidence>
<dbReference type="Pfam" id="PF01593">
    <property type="entry name" value="Amino_oxidase"/>
    <property type="match status" value="1"/>
</dbReference>
<evidence type="ECO:0000256" key="11">
    <source>
        <dbReference type="SAM" id="MobiDB-lite"/>
    </source>
</evidence>
<feature type="compositionally biased region" description="Low complexity" evidence="11">
    <location>
        <begin position="349"/>
        <end position="358"/>
    </location>
</feature>
<dbReference type="GO" id="GO:0016491">
    <property type="term" value="F:oxidoreductase activity"/>
    <property type="evidence" value="ECO:0007669"/>
    <property type="project" value="InterPro"/>
</dbReference>
<sequence>MVIGAGFAGLAAAQLLESAGCRVCLIEALARPGGRAETVTGVDGRPWDAGAQFINGDMRRVLTLARRFGLGLVAAPLGGRPALHAPGAGEAQKRLALAEAEAFEASVPSDPARIPADASLADLVVAERLSPLGRATVLSAIAELTSAAPGEVSAAWAASGDARYGSDRGDVEFFLREGFGRLAEALAASLRAPPLLGTPALGLAVERAGVAVATPRGEIRAAAALLALPLPVAARLPAQGLPPEVRMALAGFRAGAVVKLALRYAEPFWRYGGFSGTLRSAVHQGLWFGDTTAGEGGVLTALAGGPARAPPRRHDAGGSSRLRVGRCGRGLRRCPARSVVGRASVARPPRLGRRLLGPSRRRRLARRRGRARRARRPGGLRLDRSRARVPGLRRGRSRLGRGGCVAAARPPRRHPRHPPARGLIEACAAGRGRPPLPAQREKRMDRSLAVAIQMDPIESINIDADSTFVLGLEAQARGHRLWHYLPRHLSLSAGRVVARARPLALRREPGNHFTLGAWEELDLATMDVVLMRQDPPFDMAYITATHILEHIHPRTLVVNDPAAVRNAPEKLYVTHFPDLMPPTLITADPAQIAAFRREHGDIILKPLFGNGGAGVFHIRPDDRNLNALLELFTERSREPLVVQRYVPEVRSGDKRIILVDGEPLGAINRVPAEGEARSNLHVGGRAEPTTLSDREREICQRLGPALRERGLIFVGIDVIGGYLTEINVTSPTGLQEVARFDGRHLEADIWDAIEARLERA</sequence>
<keyword evidence="14" id="KW-1185">Reference proteome</keyword>
<feature type="region of interest" description="Disordered" evidence="11">
    <location>
        <begin position="349"/>
        <end position="419"/>
    </location>
</feature>
<evidence type="ECO:0000256" key="8">
    <source>
        <dbReference type="ARBA" id="ARBA00022842"/>
    </source>
</evidence>
<dbReference type="PANTHER" id="PTHR21621">
    <property type="entry name" value="RIBOSOMAL PROTEIN S6 MODIFICATION PROTEIN"/>
    <property type="match status" value="1"/>
</dbReference>
<feature type="domain" description="ATP-grasp" evidence="12">
    <location>
        <begin position="570"/>
        <end position="758"/>
    </location>
</feature>
<name>A0A975U4A0_9PROT</name>
<evidence type="ECO:0000256" key="7">
    <source>
        <dbReference type="ARBA" id="ARBA00022840"/>
    </source>
</evidence>
<dbReference type="GO" id="GO:0004363">
    <property type="term" value="F:glutathione synthase activity"/>
    <property type="evidence" value="ECO:0007669"/>
    <property type="project" value="UniProtKB-UniRule"/>
</dbReference>
<keyword evidence="3 10" id="KW-0436">Ligase</keyword>
<accession>A0A975U4A0</accession>
<gene>
    <name evidence="10 13" type="primary">gshB</name>
    <name evidence="13" type="ORF">KO353_07960</name>
</gene>
<dbReference type="InterPro" id="IPR006284">
    <property type="entry name" value="Glut_synth_pro"/>
</dbReference>
<comment type="similarity">
    <text evidence="10">Belongs to the prokaryotic GSH synthase family.</text>
</comment>
<feature type="region of interest" description="Disordered" evidence="11">
    <location>
        <begin position="303"/>
        <end position="324"/>
    </location>
</feature>
<dbReference type="NCBIfam" id="NF003573">
    <property type="entry name" value="PRK05246.1"/>
    <property type="match status" value="1"/>
</dbReference>
<dbReference type="AlphaFoldDB" id="A0A975U4A0"/>
<comment type="catalytic activity">
    <reaction evidence="10">
        <text>gamma-L-glutamyl-L-cysteine + glycine + ATP = glutathione + ADP + phosphate + H(+)</text>
        <dbReference type="Rhea" id="RHEA:13557"/>
        <dbReference type="ChEBI" id="CHEBI:15378"/>
        <dbReference type="ChEBI" id="CHEBI:30616"/>
        <dbReference type="ChEBI" id="CHEBI:43474"/>
        <dbReference type="ChEBI" id="CHEBI:57305"/>
        <dbReference type="ChEBI" id="CHEBI:57925"/>
        <dbReference type="ChEBI" id="CHEBI:58173"/>
        <dbReference type="ChEBI" id="CHEBI:456216"/>
        <dbReference type="EC" id="6.3.2.3"/>
    </reaction>
</comment>
<evidence type="ECO:0000256" key="9">
    <source>
        <dbReference type="ARBA" id="ARBA00023211"/>
    </source>
</evidence>
<dbReference type="Pfam" id="PF02951">
    <property type="entry name" value="GSH-S_N"/>
    <property type="match status" value="1"/>
</dbReference>
<dbReference type="GO" id="GO:0046872">
    <property type="term" value="F:metal ion binding"/>
    <property type="evidence" value="ECO:0007669"/>
    <property type="project" value="UniProtKB-KW"/>
</dbReference>
<dbReference type="GO" id="GO:0005737">
    <property type="term" value="C:cytoplasm"/>
    <property type="evidence" value="ECO:0007669"/>
    <property type="project" value="TreeGrafter"/>
</dbReference>
<feature type="compositionally biased region" description="Basic residues" evidence="11">
    <location>
        <begin position="359"/>
        <end position="378"/>
    </location>
</feature>
<dbReference type="Pfam" id="PF02955">
    <property type="entry name" value="GSH-S_ATP"/>
    <property type="match status" value="1"/>
</dbReference>
<dbReference type="InterPro" id="IPR002937">
    <property type="entry name" value="Amino_oxidase"/>
</dbReference>
<dbReference type="NCBIfam" id="TIGR01380">
    <property type="entry name" value="glut_syn"/>
    <property type="match status" value="1"/>
</dbReference>
<dbReference type="PANTHER" id="PTHR21621:SF4">
    <property type="entry name" value="GLUTATHIONE SYNTHETASE"/>
    <property type="match status" value="1"/>
</dbReference>
<evidence type="ECO:0000256" key="3">
    <source>
        <dbReference type="ARBA" id="ARBA00022598"/>
    </source>
</evidence>
<comment type="pathway">
    <text evidence="10">Sulfur metabolism; glutathione biosynthesis; glutathione from L-cysteine and L-glutamate: step 2/2.</text>
</comment>
<evidence type="ECO:0000313" key="14">
    <source>
        <dbReference type="Proteomes" id="UP000694001"/>
    </source>
</evidence>
<dbReference type="PROSITE" id="PS50975">
    <property type="entry name" value="ATP_GRASP"/>
    <property type="match status" value="1"/>
</dbReference>
<dbReference type="InterPro" id="IPR011761">
    <property type="entry name" value="ATP-grasp"/>
</dbReference>
<evidence type="ECO:0000256" key="10">
    <source>
        <dbReference type="HAMAP-Rule" id="MF_00162"/>
    </source>
</evidence>
<proteinExistence type="inferred from homology"/>
<dbReference type="InterPro" id="IPR004218">
    <property type="entry name" value="GSHS_ATP-bd"/>
</dbReference>
<evidence type="ECO:0000256" key="1">
    <source>
        <dbReference type="ARBA" id="ARBA00001936"/>
    </source>
</evidence>
<comment type="cofactor">
    <cofactor evidence="2">
        <name>Mg(2+)</name>
        <dbReference type="ChEBI" id="CHEBI:18420"/>
    </cofactor>
</comment>
<keyword evidence="7 10" id="KW-0067">ATP-binding</keyword>
<keyword evidence="5" id="KW-0479">Metal-binding</keyword>
<protein>
    <recommendedName>
        <fullName evidence="10">Glutathione synthetase</fullName>
        <ecNumber evidence="10">6.3.2.3</ecNumber>
    </recommendedName>
    <alternativeName>
        <fullName evidence="10">GSH synthetase</fullName>
        <shortName evidence="10">GSH-S</shortName>
        <shortName evidence="10">GSHase</shortName>
    </alternativeName>
    <alternativeName>
        <fullName evidence="10">Glutathione synthase</fullName>
    </alternativeName>
</protein>
<evidence type="ECO:0000256" key="2">
    <source>
        <dbReference type="ARBA" id="ARBA00001946"/>
    </source>
</evidence>
<keyword evidence="8" id="KW-0460">Magnesium</keyword>
<dbReference type="InterPro" id="IPR004215">
    <property type="entry name" value="GSHS_N"/>
</dbReference>
<dbReference type="KEGG" id="elio:KO353_07960"/>
<keyword evidence="9" id="KW-0464">Manganese</keyword>
<evidence type="ECO:0000256" key="6">
    <source>
        <dbReference type="ARBA" id="ARBA00022741"/>
    </source>
</evidence>
<dbReference type="EMBL" id="CP076448">
    <property type="protein sequence ID" value="QXM26105.1"/>
    <property type="molecule type" value="Genomic_DNA"/>
</dbReference>
<feature type="compositionally biased region" description="Basic residues" evidence="11">
    <location>
        <begin position="410"/>
        <end position="419"/>
    </location>
</feature>
<reference evidence="13" key="1">
    <citation type="submission" date="2021-06" db="EMBL/GenBank/DDBJ databases">
        <title>Elioraea tepida, sp. nov., a moderately thermophilic aerobic anoxygenic phototrophic bacterium isolated from an alkaline siliceous hot spring mat community in Yellowstone National Park, WY, USA.</title>
        <authorList>
            <person name="Saini M.K."/>
            <person name="Yoshida S."/>
            <person name="Sebastian A."/>
            <person name="Hirose S."/>
            <person name="Hara E."/>
            <person name="Tamaki H."/>
            <person name="Soulier N.T."/>
            <person name="Albert I."/>
            <person name="Hanada S."/>
            <person name="Bryant D.A."/>
            <person name="Tank M."/>
        </authorList>
    </citation>
    <scope>NUCLEOTIDE SEQUENCE</scope>
    <source>
        <strain evidence="13">MS-P2</strain>
    </source>
</reference>
<keyword evidence="4 10" id="KW-0317">Glutathione biosynthesis</keyword>
<evidence type="ECO:0000256" key="4">
    <source>
        <dbReference type="ARBA" id="ARBA00022684"/>
    </source>
</evidence>
<dbReference type="GO" id="GO:0005524">
    <property type="term" value="F:ATP binding"/>
    <property type="evidence" value="ECO:0007669"/>
    <property type="project" value="UniProtKB-UniRule"/>
</dbReference>
<dbReference type="HAMAP" id="MF_00162">
    <property type="entry name" value="GSH_S"/>
    <property type="match status" value="1"/>
</dbReference>
<evidence type="ECO:0000256" key="5">
    <source>
        <dbReference type="ARBA" id="ARBA00022723"/>
    </source>
</evidence>
<evidence type="ECO:0000259" key="12">
    <source>
        <dbReference type="PROSITE" id="PS50975"/>
    </source>
</evidence>
<keyword evidence="6 10" id="KW-0547">Nucleotide-binding</keyword>
<dbReference type="EC" id="6.3.2.3" evidence="10"/>
<organism evidence="13 14">
    <name type="scientific">Elioraea tepida</name>
    <dbReference type="NCBI Taxonomy" id="2843330"/>
    <lineage>
        <taxon>Bacteria</taxon>
        <taxon>Pseudomonadati</taxon>
        <taxon>Pseudomonadota</taxon>
        <taxon>Alphaproteobacteria</taxon>
        <taxon>Acetobacterales</taxon>
        <taxon>Elioraeaceae</taxon>
        <taxon>Elioraea</taxon>
    </lineage>
</organism>
<comment type="cofactor">
    <cofactor evidence="1">
        <name>Mn(2+)</name>
        <dbReference type="ChEBI" id="CHEBI:29035"/>
    </cofactor>
</comment>